<organism evidence="3 4">
    <name type="scientific">Anaerococcus tetradius</name>
    <dbReference type="NCBI Taxonomy" id="33036"/>
    <lineage>
        <taxon>Bacteria</taxon>
        <taxon>Bacillati</taxon>
        <taxon>Bacillota</taxon>
        <taxon>Tissierellia</taxon>
        <taxon>Tissierellales</taxon>
        <taxon>Peptoniphilaceae</taxon>
        <taxon>Anaerococcus</taxon>
    </lineage>
</organism>
<dbReference type="AlphaFoldDB" id="A0A133KEH0"/>
<gene>
    <name evidence="3" type="ORF">HMPREF3200_01022</name>
</gene>
<dbReference type="InterPro" id="IPR045584">
    <property type="entry name" value="Pilin-like"/>
</dbReference>
<dbReference type="PATRIC" id="fig|33036.3.peg.1013"/>
<keyword evidence="1" id="KW-0488">Methylation</keyword>
<comment type="caution">
    <text evidence="3">The sequence shown here is derived from an EMBL/GenBank/DDBJ whole genome shotgun (WGS) entry which is preliminary data.</text>
</comment>
<dbReference type="EMBL" id="LRPM01000039">
    <property type="protein sequence ID" value="KWZ77973.1"/>
    <property type="molecule type" value="Genomic_DNA"/>
</dbReference>
<evidence type="ECO:0000313" key="3">
    <source>
        <dbReference type="EMBL" id="KWZ77973.1"/>
    </source>
</evidence>
<dbReference type="GO" id="GO:0015627">
    <property type="term" value="C:type II protein secretion system complex"/>
    <property type="evidence" value="ECO:0007669"/>
    <property type="project" value="InterPro"/>
</dbReference>
<dbReference type="SUPFAM" id="SSF54523">
    <property type="entry name" value="Pili subunits"/>
    <property type="match status" value="1"/>
</dbReference>
<keyword evidence="2" id="KW-1133">Transmembrane helix</keyword>
<dbReference type="STRING" id="33036.HMPREF3200_01022"/>
<dbReference type="OrthoDB" id="1690986at2"/>
<accession>A0A133KEH0</accession>
<reference evidence="4" key="1">
    <citation type="submission" date="2016-01" db="EMBL/GenBank/DDBJ databases">
        <authorList>
            <person name="Mitreva M."/>
            <person name="Pepin K.H."/>
            <person name="Mihindukulasuriya K.A."/>
            <person name="Fulton R."/>
            <person name="Fronick C."/>
            <person name="O'Laughlin M."/>
            <person name="Miner T."/>
            <person name="Herter B."/>
            <person name="Rosa B.A."/>
            <person name="Cordes M."/>
            <person name="Tomlinson C."/>
            <person name="Wollam A."/>
            <person name="Palsikar V.B."/>
            <person name="Mardis E.R."/>
            <person name="Wilson R.K."/>
        </authorList>
    </citation>
    <scope>NUCLEOTIDE SEQUENCE [LARGE SCALE GENOMIC DNA]</scope>
    <source>
        <strain evidence="4">MJR8151</strain>
    </source>
</reference>
<dbReference type="RefSeq" id="WP_004837682.1">
    <property type="nucleotide sequence ID" value="NZ_KQ955279.1"/>
</dbReference>
<evidence type="ECO:0000256" key="2">
    <source>
        <dbReference type="SAM" id="Phobius"/>
    </source>
</evidence>
<sequence>MRKNNKGFTLIECIVALGLISLLTVVLLPSLNYLSKANNKLQRDTRILYALESAIEKNKTSDIGDFTDDINGFEIKVSIIRYDDNLKKIRASYENYSLDLVR</sequence>
<dbReference type="InterPro" id="IPR012902">
    <property type="entry name" value="N_methyl_site"/>
</dbReference>
<dbReference type="NCBIfam" id="TIGR02532">
    <property type="entry name" value="IV_pilin_GFxxxE"/>
    <property type="match status" value="1"/>
</dbReference>
<dbReference type="NCBIfam" id="NF041013">
    <property type="entry name" value="T4P_ComGE"/>
    <property type="match status" value="1"/>
</dbReference>
<proteinExistence type="predicted"/>
<dbReference type="PRINTS" id="PR00813">
    <property type="entry name" value="BCTERIALGSPG"/>
</dbReference>
<dbReference type="GO" id="GO:0015628">
    <property type="term" value="P:protein secretion by the type II secretion system"/>
    <property type="evidence" value="ECO:0007669"/>
    <property type="project" value="InterPro"/>
</dbReference>
<keyword evidence="2" id="KW-0472">Membrane</keyword>
<dbReference type="InterPro" id="IPR000983">
    <property type="entry name" value="Bac_GSPG_pilin"/>
</dbReference>
<dbReference type="Pfam" id="PF07963">
    <property type="entry name" value="N_methyl"/>
    <property type="match status" value="1"/>
</dbReference>
<evidence type="ECO:0000313" key="4">
    <source>
        <dbReference type="Proteomes" id="UP000070383"/>
    </source>
</evidence>
<dbReference type="InterPro" id="IPR053468">
    <property type="entry name" value="ComGE-like"/>
</dbReference>
<feature type="transmembrane region" description="Helical" evidence="2">
    <location>
        <begin position="7"/>
        <end position="28"/>
    </location>
</feature>
<protein>
    <submittedName>
        <fullName evidence="3">Prepilin-type cleavage/methylation protein</fullName>
    </submittedName>
</protein>
<evidence type="ECO:0000256" key="1">
    <source>
        <dbReference type="ARBA" id="ARBA00022481"/>
    </source>
</evidence>
<keyword evidence="4" id="KW-1185">Reference proteome</keyword>
<keyword evidence="2" id="KW-0812">Transmembrane</keyword>
<dbReference type="Proteomes" id="UP000070383">
    <property type="component" value="Unassembled WGS sequence"/>
</dbReference>
<name>A0A133KEH0_9FIRM</name>